<accession>A0ABT3TF42</accession>
<protein>
    <recommendedName>
        <fullName evidence="2">Protein SirB1 N-terminal domain-containing protein</fullName>
    </recommendedName>
</protein>
<keyword evidence="4" id="KW-1185">Reference proteome</keyword>
<organism evidence="3 4">
    <name type="scientific">Candidatus Litorirhabdus singularis</name>
    <dbReference type="NCBI Taxonomy" id="2518993"/>
    <lineage>
        <taxon>Bacteria</taxon>
        <taxon>Pseudomonadati</taxon>
        <taxon>Pseudomonadota</taxon>
        <taxon>Gammaproteobacteria</taxon>
        <taxon>Cellvibrionales</taxon>
        <taxon>Halieaceae</taxon>
        <taxon>Candidatus Litorirhabdus</taxon>
    </lineage>
</organism>
<comment type="caution">
    <text evidence="3">The sequence shown here is derived from an EMBL/GenBank/DDBJ whole genome shotgun (WGS) entry which is preliminary data.</text>
</comment>
<feature type="domain" description="Protein SirB1 N-terminal" evidence="2">
    <location>
        <begin position="131"/>
        <end position="244"/>
    </location>
</feature>
<dbReference type="Proteomes" id="UP001143362">
    <property type="component" value="Unassembled WGS sequence"/>
</dbReference>
<dbReference type="InterPro" id="IPR032698">
    <property type="entry name" value="SirB1_N"/>
</dbReference>
<dbReference type="PANTHER" id="PTHR31350">
    <property type="entry name" value="SI:DKEY-261L7.2"/>
    <property type="match status" value="1"/>
</dbReference>
<evidence type="ECO:0000313" key="3">
    <source>
        <dbReference type="EMBL" id="MCX2980932.1"/>
    </source>
</evidence>
<evidence type="ECO:0000259" key="2">
    <source>
        <dbReference type="Pfam" id="PF13369"/>
    </source>
</evidence>
<evidence type="ECO:0000256" key="1">
    <source>
        <dbReference type="ARBA" id="ARBA00007100"/>
    </source>
</evidence>
<comment type="similarity">
    <text evidence="1">Belongs to the UPF0162 family.</text>
</comment>
<reference evidence="3" key="1">
    <citation type="submission" date="2019-02" db="EMBL/GenBank/DDBJ databases">
        <authorList>
            <person name="Li S.-H."/>
        </authorList>
    </citation>
    <scope>NUCLEOTIDE SEQUENCE</scope>
    <source>
        <strain evidence="3">IMCC14734</strain>
    </source>
</reference>
<dbReference type="PANTHER" id="PTHR31350:SF27">
    <property type="entry name" value="HEMIMETHYLATED DNA-BINDING DOMAIN-CONTAINING PROTEIN"/>
    <property type="match status" value="1"/>
</dbReference>
<proteinExistence type="inferred from homology"/>
<gene>
    <name evidence="3" type="ORF">EYC98_08650</name>
</gene>
<evidence type="ECO:0000313" key="4">
    <source>
        <dbReference type="Proteomes" id="UP001143362"/>
    </source>
</evidence>
<dbReference type="Pfam" id="PF13369">
    <property type="entry name" value="Transglut_core2"/>
    <property type="match status" value="1"/>
</dbReference>
<dbReference type="EMBL" id="SHNN01000002">
    <property type="protein sequence ID" value="MCX2980932.1"/>
    <property type="molecule type" value="Genomic_DNA"/>
</dbReference>
<name>A0ABT3TF42_9GAMM</name>
<sequence length="328" mass="35361">MASGPCGRNTAQLSRVSCSARSAVSASVRHGSSKVIVRQRQAAPRVIVVSIIDLLFPVGAGAARGHILYTAGMTNPNLVNALKSYANNPTSVVEGALLVSNIIDPDSDSQWCRKQLQEIAAGMASDSGAAGLVTALGELGFTGASEYYQSANSNLQHVLRERKGIPISLAAMVIGVAEQLGLQAHGVNFPGHFIVAVDKVLIDPFTMTLVDETESHRWLRKQGFDPKTAFSVATPQLFVVRMLNNLTGLARASDNLPRALELADYKLAVTPERLPIYLERAELWIAVGVNDMARRDLESALELVTDANSRRSIEQRLGDLEDTPTRLH</sequence>